<gene>
    <name evidence="15" type="ORF">M569_07234</name>
</gene>
<comment type="subcellular location">
    <subcellularLocation>
        <location evidence="1 12">Endoplasmic reticulum membrane</location>
        <topology evidence="1 12">Multi-pass membrane protein</topology>
    </subcellularLocation>
</comment>
<feature type="transmembrane region" description="Helical" evidence="12">
    <location>
        <begin position="770"/>
        <end position="795"/>
    </location>
</feature>
<feature type="transmembrane region" description="Helical" evidence="12">
    <location>
        <begin position="860"/>
        <end position="884"/>
    </location>
</feature>
<feature type="transmembrane region" description="Helical" evidence="12">
    <location>
        <begin position="935"/>
        <end position="955"/>
    </location>
</feature>
<keyword evidence="11" id="KW-0325">Glycoprotein</keyword>
<evidence type="ECO:0000256" key="9">
    <source>
        <dbReference type="ARBA" id="ARBA00022989"/>
    </source>
</evidence>
<dbReference type="CDD" id="cd16020">
    <property type="entry name" value="GPI_EPT_1"/>
    <property type="match status" value="1"/>
</dbReference>
<evidence type="ECO:0000256" key="11">
    <source>
        <dbReference type="ARBA" id="ARBA00023180"/>
    </source>
</evidence>
<proteinExistence type="inferred from homology"/>
<comment type="caution">
    <text evidence="15">The sequence shown here is derived from an EMBL/GenBank/DDBJ whole genome shotgun (WGS) entry which is preliminary data.</text>
</comment>
<feature type="transmembrane region" description="Helical" evidence="12">
    <location>
        <begin position="518"/>
        <end position="536"/>
    </location>
</feature>
<name>S8E5A4_9LAMI</name>
<protein>
    <recommendedName>
        <fullName evidence="4 12">GPI ethanolamine phosphate transferase 1</fullName>
        <ecNumber evidence="12">2.-.-.-</ecNumber>
    </recommendedName>
</protein>
<dbReference type="Pfam" id="PF04987">
    <property type="entry name" value="PigN"/>
    <property type="match status" value="1"/>
</dbReference>
<keyword evidence="7 12" id="KW-0812">Transmembrane</keyword>
<feature type="transmembrane region" description="Helical" evidence="12">
    <location>
        <begin position="659"/>
        <end position="678"/>
    </location>
</feature>
<feature type="transmembrane region" description="Helical" evidence="12">
    <location>
        <begin position="605"/>
        <end position="623"/>
    </location>
</feature>
<organism evidence="15 16">
    <name type="scientific">Genlisea aurea</name>
    <dbReference type="NCBI Taxonomy" id="192259"/>
    <lineage>
        <taxon>Eukaryota</taxon>
        <taxon>Viridiplantae</taxon>
        <taxon>Streptophyta</taxon>
        <taxon>Embryophyta</taxon>
        <taxon>Tracheophyta</taxon>
        <taxon>Spermatophyta</taxon>
        <taxon>Magnoliopsida</taxon>
        <taxon>eudicotyledons</taxon>
        <taxon>Gunneridae</taxon>
        <taxon>Pentapetalae</taxon>
        <taxon>asterids</taxon>
        <taxon>lamiids</taxon>
        <taxon>Lamiales</taxon>
        <taxon>Lentibulariaceae</taxon>
        <taxon>Genlisea</taxon>
    </lineage>
</organism>
<dbReference type="Gene3D" id="3.40.720.10">
    <property type="entry name" value="Alkaline Phosphatase, subunit A"/>
    <property type="match status" value="1"/>
</dbReference>
<evidence type="ECO:0000256" key="7">
    <source>
        <dbReference type="ARBA" id="ARBA00022692"/>
    </source>
</evidence>
<dbReference type="EC" id="2.-.-.-" evidence="12"/>
<dbReference type="PANTHER" id="PTHR12250:SF0">
    <property type="entry name" value="GPI ETHANOLAMINE PHOSPHATE TRANSFERASE 1"/>
    <property type="match status" value="1"/>
</dbReference>
<feature type="transmembrane region" description="Helical" evidence="12">
    <location>
        <begin position="730"/>
        <end position="750"/>
    </location>
</feature>
<evidence type="ECO:0000256" key="5">
    <source>
        <dbReference type="ARBA" id="ARBA00022502"/>
    </source>
</evidence>
<comment type="function">
    <text evidence="12">Ethanolamine phosphate transferase involved in glycosylphosphatidylinositol-anchor biosynthesis. Transfers ethanolamine phosphate to the first alpha-1,4-linked mannose of the glycosylphosphatidylinositol precursor of GPI-anchor.</text>
</comment>
<evidence type="ECO:0000313" key="15">
    <source>
        <dbReference type="EMBL" id="EPS67537.1"/>
    </source>
</evidence>
<feature type="domain" description="GPI ethanolamine phosphate transferase 1 C-terminal" evidence="14">
    <location>
        <begin position="467"/>
        <end position="922"/>
    </location>
</feature>
<dbReference type="PANTHER" id="PTHR12250">
    <property type="entry name" value="PHOSPHATIDYLINOSITOL GLYCAN, CLASS N"/>
    <property type="match status" value="1"/>
</dbReference>
<comment type="pathway">
    <text evidence="2 12">Glycolipid biosynthesis; glycosylphosphatidylinositol-anchor biosynthesis.</text>
</comment>
<evidence type="ECO:0000256" key="4">
    <source>
        <dbReference type="ARBA" id="ARBA00020831"/>
    </source>
</evidence>
<accession>S8E5A4</accession>
<keyword evidence="5 12" id="KW-0337">GPI-anchor biosynthesis</keyword>
<keyword evidence="16" id="KW-1185">Reference proteome</keyword>
<evidence type="ECO:0000313" key="16">
    <source>
        <dbReference type="Proteomes" id="UP000015453"/>
    </source>
</evidence>
<keyword evidence="8 12" id="KW-0256">Endoplasmic reticulum</keyword>
<feature type="region of interest" description="Disordered" evidence="13">
    <location>
        <begin position="1"/>
        <end position="20"/>
    </location>
</feature>
<feature type="non-terminal residue" evidence="15">
    <location>
        <position position="969"/>
    </location>
</feature>
<feature type="transmembrane region" description="Helical" evidence="12">
    <location>
        <begin position="698"/>
        <end position="718"/>
    </location>
</feature>
<evidence type="ECO:0000256" key="2">
    <source>
        <dbReference type="ARBA" id="ARBA00004687"/>
    </source>
</evidence>
<keyword evidence="9 12" id="KW-1133">Transmembrane helix</keyword>
<evidence type="ECO:0000256" key="3">
    <source>
        <dbReference type="ARBA" id="ARBA00008400"/>
    </source>
</evidence>
<feature type="transmembrane region" description="Helical" evidence="12">
    <location>
        <begin position="629"/>
        <end position="647"/>
    </location>
</feature>
<evidence type="ECO:0000256" key="10">
    <source>
        <dbReference type="ARBA" id="ARBA00023136"/>
    </source>
</evidence>
<dbReference type="InterPro" id="IPR002591">
    <property type="entry name" value="Phosphodiest/P_Trfase"/>
</dbReference>
<dbReference type="GO" id="GO:0005789">
    <property type="term" value="C:endoplasmic reticulum membrane"/>
    <property type="evidence" value="ECO:0007669"/>
    <property type="project" value="UniProtKB-SubCell"/>
</dbReference>
<dbReference type="UniPathway" id="UPA00196"/>
<feature type="transmembrane region" description="Helical" evidence="12">
    <location>
        <begin position="578"/>
        <end position="598"/>
    </location>
</feature>
<evidence type="ECO:0000256" key="8">
    <source>
        <dbReference type="ARBA" id="ARBA00022824"/>
    </source>
</evidence>
<dbReference type="Proteomes" id="UP000015453">
    <property type="component" value="Unassembled WGS sequence"/>
</dbReference>
<keyword evidence="10 12" id="KW-0472">Membrane</keyword>
<dbReference type="AlphaFoldDB" id="S8E5A4"/>
<dbReference type="Pfam" id="PF01663">
    <property type="entry name" value="Phosphodiest"/>
    <property type="match status" value="1"/>
</dbReference>
<feature type="transmembrane region" description="Helical" evidence="12">
    <location>
        <begin position="35"/>
        <end position="56"/>
    </location>
</feature>
<evidence type="ECO:0000259" key="14">
    <source>
        <dbReference type="Pfam" id="PF04987"/>
    </source>
</evidence>
<keyword evidence="6 12" id="KW-0808">Transferase</keyword>
<dbReference type="InterPro" id="IPR037671">
    <property type="entry name" value="PIGN_N"/>
</dbReference>
<comment type="similarity">
    <text evidence="3 12">Belongs to the PIGG/PIGN/PIGO family. PIGN subfamily.</text>
</comment>
<dbReference type="GO" id="GO:0051377">
    <property type="term" value="F:mannose-ethanolamine phosphotransferase activity"/>
    <property type="evidence" value="ECO:0007669"/>
    <property type="project" value="UniProtKB-UniRule"/>
</dbReference>
<evidence type="ECO:0000256" key="1">
    <source>
        <dbReference type="ARBA" id="ARBA00004477"/>
    </source>
</evidence>
<reference evidence="15 16" key="1">
    <citation type="journal article" date="2013" name="BMC Genomics">
        <title>The miniature genome of a carnivorous plant Genlisea aurea contains a low number of genes and short non-coding sequences.</title>
        <authorList>
            <person name="Leushkin E.V."/>
            <person name="Sutormin R.A."/>
            <person name="Nabieva E.R."/>
            <person name="Penin A.A."/>
            <person name="Kondrashov A.S."/>
            <person name="Logacheva M.D."/>
        </authorList>
    </citation>
    <scope>NUCLEOTIDE SEQUENCE [LARGE SCALE GENOMIC DNA]</scope>
</reference>
<dbReference type="FunFam" id="3.40.720.10:FF:000015">
    <property type="entry name" value="GPI ethanolamine phosphate transferase 1"/>
    <property type="match status" value="1"/>
</dbReference>
<dbReference type="OrthoDB" id="2748310at2759"/>
<evidence type="ECO:0000256" key="12">
    <source>
        <dbReference type="RuleBase" id="RU367138"/>
    </source>
</evidence>
<feature type="transmembrane region" description="Helical" evidence="12">
    <location>
        <begin position="477"/>
        <end position="497"/>
    </location>
</feature>
<feature type="transmembrane region" description="Helical" evidence="12">
    <location>
        <begin position="896"/>
        <end position="915"/>
    </location>
</feature>
<dbReference type="InterPro" id="IPR017850">
    <property type="entry name" value="Alkaline_phosphatase_core_sf"/>
</dbReference>
<evidence type="ECO:0000256" key="13">
    <source>
        <dbReference type="SAM" id="MobiDB-lite"/>
    </source>
</evidence>
<dbReference type="EMBL" id="AUSU01003066">
    <property type="protein sequence ID" value="EPS67537.1"/>
    <property type="molecule type" value="Genomic_DNA"/>
</dbReference>
<dbReference type="InterPro" id="IPR017852">
    <property type="entry name" value="GPI_EtnP_transferase_1_C"/>
</dbReference>
<sequence length="969" mass="109126">MKVNDGILGGRSNIGPSDSTSPRIRAQFLKRRGKWLVILGILLHAVYMMSIFDIYFKTPIVHGMDPVVPRFSGPAKRLVLLIADGLRADKFFEADSDGNYRAPFLRRVIKEHGRWGVSHARPPTESRPGHVAIIAGFYEDPSAVTKGWKANPLEFDSVFNRSRHTFAFGSPDILPIFCGALKHSTSKSYPHEYEDFATDASFLDEWSLDQFQSLLNHSIKDEKLNQLLHQDKIVIFLHLLGCDSNGHAHRPYSSIYLNNVKVVDSIAKRVYDLVQNYFKDNLTAYIFTADHGMSDKGSHGDGHPSNTDTPLVAWGAGISEPAPISHSHHNDDVTRFVDEHRHDMPTPPDWGLSDLERFDVNQADIAPLMSTLLGLPCPINSVGSLPLGFVNFSKAEEVEAVFANAKQILSQFLRKSQLKKSSSLNFKPFKPLADYIIVLDQIEHLIASSNYEAAMNLSADLRKLALEGLHYFQTYDWFMLMTVISLGYFGWMVYLFIHIMNSFSHLPAKFLQTDELGFINFYGSLLMGIVSFILLVDHSPPLYHSYFGMTIFLWVQICHEYQFLKALCRYILEKDINYLIKLVTSFVISICILEILVMSFMNRKIYSWSFLIIGVVASFYLFYSIPWISGIPIFVLLACWLLSIFTLMPAEIPDNTNLVIYSGLMIVIIGGVARYLSLNAGVGGYFSGLTLKPNRRKSGMVFLLQVSLVGLSSVMVYLSTSHRTEKQELLALHQVINWTVAGVSMVVPFFSTPDLLSRLTSIYLGFAPPFLLLSIGYEALFYSALALALMAWILLENGHLLKSKKSLSFIDADYTYLRLSDIRIPLAFMVFFNIAFFGTGNFASIASFEISSVYRFITVFSPFMMAALLVFKLVIPFILVVCTLTGMTRLLEIPVAGCYFMVIICSDVMTVHFFFVVKNRGSWMEIGNSISHFGIMSAQVVFLLLLFGLTSLYTADMQVTSGRSRTRND</sequence>
<dbReference type="SUPFAM" id="SSF53649">
    <property type="entry name" value="Alkaline phosphatase-like"/>
    <property type="match status" value="1"/>
</dbReference>
<feature type="transmembrane region" description="Helical" evidence="12">
    <location>
        <begin position="826"/>
        <end position="848"/>
    </location>
</feature>
<dbReference type="InterPro" id="IPR007070">
    <property type="entry name" value="GPI_EtnP_transferase_1"/>
</dbReference>
<evidence type="ECO:0000256" key="6">
    <source>
        <dbReference type="ARBA" id="ARBA00022679"/>
    </source>
</evidence>
<dbReference type="GO" id="GO:0006506">
    <property type="term" value="P:GPI anchor biosynthetic process"/>
    <property type="evidence" value="ECO:0007669"/>
    <property type="project" value="UniProtKB-UniPathway"/>
</dbReference>